<protein>
    <submittedName>
        <fullName evidence="1">Uncharacterized protein</fullName>
    </submittedName>
</protein>
<sequence length="169" mass="19487">MQRKVIFFEVESIRIGALSMMLEEQLERTNFQLEVHPIAITLRLLVTEIVNSTSSGIDLLGRDELTAVFDGCTTEIHLEYLGLDIGGRTNKSSRLLLTGGRYQSPHGPWWASCWQIIRRRRKVTTTVTLQQQLILSVFNGNLESSRVRHDMIPRSQWNRELGQGYILYR</sequence>
<comment type="caution">
    <text evidence="1">The sequence shown here is derived from an EMBL/GenBank/DDBJ whole genome shotgun (WGS) entry which is preliminary data.</text>
</comment>
<evidence type="ECO:0000313" key="1">
    <source>
        <dbReference type="EMBL" id="KAG7350210.1"/>
    </source>
</evidence>
<organism evidence="1 2">
    <name type="scientific">Nitzschia inconspicua</name>
    <dbReference type="NCBI Taxonomy" id="303405"/>
    <lineage>
        <taxon>Eukaryota</taxon>
        <taxon>Sar</taxon>
        <taxon>Stramenopiles</taxon>
        <taxon>Ochrophyta</taxon>
        <taxon>Bacillariophyta</taxon>
        <taxon>Bacillariophyceae</taxon>
        <taxon>Bacillariophycidae</taxon>
        <taxon>Bacillariales</taxon>
        <taxon>Bacillariaceae</taxon>
        <taxon>Nitzschia</taxon>
    </lineage>
</organism>
<reference evidence="1" key="1">
    <citation type="journal article" date="2021" name="Sci. Rep.">
        <title>Diploid genomic architecture of Nitzschia inconspicua, an elite biomass production diatom.</title>
        <authorList>
            <person name="Oliver A."/>
            <person name="Podell S."/>
            <person name="Pinowska A."/>
            <person name="Traller J.C."/>
            <person name="Smith S.R."/>
            <person name="McClure R."/>
            <person name="Beliaev A."/>
            <person name="Bohutskyi P."/>
            <person name="Hill E.A."/>
            <person name="Rabines A."/>
            <person name="Zheng H."/>
            <person name="Allen L.Z."/>
            <person name="Kuo A."/>
            <person name="Grigoriev I.V."/>
            <person name="Allen A.E."/>
            <person name="Hazlebeck D."/>
            <person name="Allen E.E."/>
        </authorList>
    </citation>
    <scope>NUCLEOTIDE SEQUENCE</scope>
    <source>
        <strain evidence="1">Hildebrandi</strain>
    </source>
</reference>
<proteinExistence type="predicted"/>
<reference evidence="1" key="2">
    <citation type="submission" date="2021-04" db="EMBL/GenBank/DDBJ databases">
        <authorList>
            <person name="Podell S."/>
        </authorList>
    </citation>
    <scope>NUCLEOTIDE SEQUENCE</scope>
    <source>
        <strain evidence="1">Hildebrandi</strain>
    </source>
</reference>
<dbReference type="EMBL" id="JAGRRH010000018">
    <property type="protein sequence ID" value="KAG7350210.1"/>
    <property type="molecule type" value="Genomic_DNA"/>
</dbReference>
<keyword evidence="2" id="KW-1185">Reference proteome</keyword>
<gene>
    <name evidence="1" type="ORF">IV203_009570</name>
</gene>
<evidence type="ECO:0000313" key="2">
    <source>
        <dbReference type="Proteomes" id="UP000693970"/>
    </source>
</evidence>
<name>A0A9K3KUI6_9STRA</name>
<accession>A0A9K3KUI6</accession>
<dbReference type="Proteomes" id="UP000693970">
    <property type="component" value="Unassembled WGS sequence"/>
</dbReference>
<dbReference type="AlphaFoldDB" id="A0A9K3KUI6"/>